<dbReference type="PROSITE" id="PS50819">
    <property type="entry name" value="INTEIN_ENDONUCLEASE"/>
    <property type="match status" value="1"/>
</dbReference>
<dbReference type="SUPFAM" id="SSF51998">
    <property type="entry name" value="PFL-like glycyl radical enzymes"/>
    <property type="match status" value="1"/>
</dbReference>
<dbReference type="Gene3D" id="3.20.70.20">
    <property type="match status" value="2"/>
</dbReference>
<evidence type="ECO:0000256" key="1">
    <source>
        <dbReference type="ARBA" id="ARBA00001922"/>
    </source>
</evidence>
<comment type="similarity">
    <text evidence="2 15">Belongs to the ribonucleoside diphosphate reductase class-2 family.</text>
</comment>
<evidence type="ECO:0000259" key="16">
    <source>
        <dbReference type="PROSITE" id="PS50819"/>
    </source>
</evidence>
<evidence type="ECO:0000256" key="13">
    <source>
        <dbReference type="ARBA" id="ARBA00047754"/>
    </source>
</evidence>
<dbReference type="InterPro" id="IPR050862">
    <property type="entry name" value="RdRp_reductase_class-2"/>
</dbReference>
<dbReference type="PROSITE" id="PS51161">
    <property type="entry name" value="ATP_CONE"/>
    <property type="match status" value="1"/>
</dbReference>
<dbReference type="Pfam" id="PF00317">
    <property type="entry name" value="Ribonuc_red_lgN"/>
    <property type="match status" value="1"/>
</dbReference>
<evidence type="ECO:0000256" key="11">
    <source>
        <dbReference type="ARBA" id="ARBA00023157"/>
    </source>
</evidence>
<evidence type="ECO:0000256" key="3">
    <source>
        <dbReference type="ARBA" id="ARBA00022628"/>
    </source>
</evidence>
<evidence type="ECO:0000256" key="6">
    <source>
        <dbReference type="ARBA" id="ARBA00022813"/>
    </source>
</evidence>
<dbReference type="CDD" id="cd00081">
    <property type="entry name" value="Hint"/>
    <property type="match status" value="1"/>
</dbReference>
<evidence type="ECO:0000259" key="17">
    <source>
        <dbReference type="PROSITE" id="PS51161"/>
    </source>
</evidence>
<dbReference type="GO" id="GO:0071897">
    <property type="term" value="P:DNA biosynthetic process"/>
    <property type="evidence" value="ECO:0007669"/>
    <property type="project" value="UniProtKB-KW"/>
</dbReference>
<dbReference type="InterPro" id="IPR000788">
    <property type="entry name" value="RNR_lg_C"/>
</dbReference>
<evidence type="ECO:0000313" key="19">
    <source>
        <dbReference type="Proteomes" id="UP000568877"/>
    </source>
</evidence>
<comment type="function">
    <text evidence="15">Catalyzes the reduction of ribonucleotides to deoxyribonucleotides. May function to provide a pool of deoxyribonucleotide precursors for DNA repair during oxygen limitation and/or for immediate growth after restoration of oxygen.</text>
</comment>
<dbReference type="NCBIfam" id="TIGR01443">
    <property type="entry name" value="intein_Cterm"/>
    <property type="match status" value="1"/>
</dbReference>
<dbReference type="InterPro" id="IPR004042">
    <property type="entry name" value="Intein_endonuc_central"/>
</dbReference>
<dbReference type="EMBL" id="BLSA01000001">
    <property type="protein sequence ID" value="GFP31708.1"/>
    <property type="molecule type" value="Genomic_DNA"/>
</dbReference>
<dbReference type="GO" id="GO:0004519">
    <property type="term" value="F:endonuclease activity"/>
    <property type="evidence" value="ECO:0007669"/>
    <property type="project" value="InterPro"/>
</dbReference>
<keyword evidence="8" id="KW-0651">Protein splicing</keyword>
<dbReference type="PRINTS" id="PR00379">
    <property type="entry name" value="INTEIN"/>
</dbReference>
<evidence type="ECO:0000256" key="15">
    <source>
        <dbReference type="RuleBase" id="RU364064"/>
    </source>
</evidence>
<keyword evidence="3 15" id="KW-0846">Cobalamin</keyword>
<dbReference type="InterPro" id="IPR005144">
    <property type="entry name" value="ATP-cone_dom"/>
</dbReference>
<protein>
    <recommendedName>
        <fullName evidence="15">Vitamin B12-dependent ribonucleotide reductase</fullName>
        <ecNumber evidence="15">1.17.4.1</ecNumber>
    </recommendedName>
</protein>
<dbReference type="InterPro" id="IPR003587">
    <property type="entry name" value="Hint_dom_N"/>
</dbReference>
<dbReference type="PROSITE" id="PS50818">
    <property type="entry name" value="INTEIN_C_TER"/>
    <property type="match status" value="1"/>
</dbReference>
<dbReference type="NCBIfam" id="TIGR02504">
    <property type="entry name" value="NrdJ_Z"/>
    <property type="match status" value="1"/>
</dbReference>
<evidence type="ECO:0000256" key="7">
    <source>
        <dbReference type="ARBA" id="ARBA00022840"/>
    </source>
</evidence>
<keyword evidence="9 15" id="KW-0560">Oxidoreductase</keyword>
<evidence type="ECO:0000256" key="5">
    <source>
        <dbReference type="ARBA" id="ARBA00022741"/>
    </source>
</evidence>
<dbReference type="GO" id="GO:0031419">
    <property type="term" value="F:cobalamin binding"/>
    <property type="evidence" value="ECO:0007669"/>
    <property type="project" value="UniProtKB-KW"/>
</dbReference>
<keyword evidence="12 15" id="KW-0170">Cobalt</keyword>
<comment type="catalytic activity">
    <reaction evidence="13 15">
        <text>a 2'-deoxyribonucleoside 5'-diphosphate + [thioredoxin]-disulfide + H2O = a ribonucleoside 5'-diphosphate + [thioredoxin]-dithiol</text>
        <dbReference type="Rhea" id="RHEA:23252"/>
        <dbReference type="Rhea" id="RHEA-COMP:10698"/>
        <dbReference type="Rhea" id="RHEA-COMP:10700"/>
        <dbReference type="ChEBI" id="CHEBI:15377"/>
        <dbReference type="ChEBI" id="CHEBI:29950"/>
        <dbReference type="ChEBI" id="CHEBI:50058"/>
        <dbReference type="ChEBI" id="CHEBI:57930"/>
        <dbReference type="ChEBI" id="CHEBI:73316"/>
        <dbReference type="EC" id="1.17.4.1"/>
    </reaction>
</comment>
<dbReference type="CDD" id="cd02888">
    <property type="entry name" value="RNR_II_dimer"/>
    <property type="match status" value="1"/>
</dbReference>
<reference evidence="18 19" key="1">
    <citation type="journal article" date="2020" name="Front. Microbiol.">
        <title>Single-cell genomics of novel Actinobacteria with the Wood-Ljungdahl pathway discovered in a serpentinizing system.</title>
        <authorList>
            <person name="Merino N."/>
            <person name="Kawai M."/>
            <person name="Boyd E.S."/>
            <person name="Colman D.R."/>
            <person name="McGlynn S.E."/>
            <person name="Nealson K.H."/>
            <person name="Kurokawa K."/>
            <person name="Hongoh Y."/>
        </authorList>
    </citation>
    <scope>NUCLEOTIDE SEQUENCE [LARGE SCALE GENOMIC DNA]</scope>
    <source>
        <strain evidence="18 19">S42</strain>
    </source>
</reference>
<dbReference type="Pfam" id="PF02867">
    <property type="entry name" value="Ribonuc_red_lgC"/>
    <property type="match status" value="2"/>
</dbReference>
<evidence type="ECO:0000256" key="2">
    <source>
        <dbReference type="ARBA" id="ARBA00007405"/>
    </source>
</evidence>
<feature type="domain" description="DOD-type homing endonuclease" evidence="16">
    <location>
        <begin position="352"/>
        <end position="487"/>
    </location>
</feature>
<evidence type="ECO:0000256" key="8">
    <source>
        <dbReference type="ARBA" id="ARBA00023000"/>
    </source>
</evidence>
<dbReference type="PANTHER" id="PTHR43371:SF1">
    <property type="entry name" value="RIBONUCLEOSIDE-DIPHOSPHATE REDUCTASE"/>
    <property type="match status" value="1"/>
</dbReference>
<dbReference type="PRINTS" id="PR01183">
    <property type="entry name" value="RIBORDTASEM1"/>
</dbReference>
<sequence length="1130" mass="127746">MAELQRIFQIRKRDGRVVAFNRDKITNAIHKTFLAVEHGDWILAQELTDKVVDRLEENWNIRPIPTVEEVQDLVEKALIERNLADAAKAYILYREERRKIREADLKLSPNAIAVLERRYLKKNEKSEVMETAEDMFRRVAHNIAQADLLYNPQADTKKTEREFYRLMRNLEFMPNSPTLMNAGRELQQLSACFVLPIDDSIESIFEVVKHAALIHKCLVPETLVMTDKGLLRLGEVDEGCRILTDEGVFTAESLHDNGEQPVFRVTTNRGYSITGTGEHRFLVVDEEGQYRWRQIKDLEKGDWLVLKPGPWLGGRTYLPVFPFAPRPGGNKTSFKPRRYRIPTTLTPCLAELIGLYIGDGSNHRDGIRFTVAADATDVVERIKEISQTIFGKEPTVCYEENKGTFEVALLSVQIKEWFSFLGITKVSSKEAAIPEIIFQGTEETACAFLRGLFSADGCVRKSGHLTVTTGSQRLAEELQIMMLYLGIPTHRRYDPSTDSYQVSICSKSGLSTFRQKIGFLSQKKQERLERVSLSKIFVRGEVIPNQRSSLRVWYNNLSKEERREAKPLYDGILNRVSDPRELTRQKVVAVLEREDVSPYFFYDLVTEDFFFVQVTDVSYEGRRRVYDLTVPHKHAYLANGFVSHNSGGGTGFSFSRIRPKNDVVSTSHGLSSGPISFIKVFNEATEAINQGGFRRGANMGILRVDHPDILEFITCKRNNDTLNNFNISVGITDEFMEAIERDDTYPLVNPRTNKEVSRLKAREVFNLIATMAWKNGDPGIVFLDRLNEDNPTPQLGQIESTNPCGEQPLLPYEACNLGSINLVKVVDDGEIDWEKLREIVRGSVPFLDNVIDMSKFPLSQIEKMVKGNRKIGLGVMGFADMLVQLGVPYDSEEAMEVAEKVMGFINSESKKVSAEIAEERGVFPNFKGSVYDVPGGLRVRNATTTTIAPTGTISIIAGASSGIEPLFAICYVRNVLDGTELLEVNPFFEKIALDEGFYSKELMRKIARRGTVRGIEEVPEHIQKIFVTAHDIVPHWHVRIQAAFQRHTDNAVSKTINFHHQATVEDVKNAYLLAYHLRCKGITVYRDGSREVQVLYKGMNGKTDKDNEVVEEALVRVSATYAGGCGQCDV</sequence>
<dbReference type="InterPro" id="IPR006141">
    <property type="entry name" value="Intein_N"/>
</dbReference>
<dbReference type="GO" id="GO:0009263">
    <property type="term" value="P:deoxyribonucleotide biosynthetic process"/>
    <property type="evidence" value="ECO:0007669"/>
    <property type="project" value="UniProtKB-KW"/>
</dbReference>
<dbReference type="InterPro" id="IPR006142">
    <property type="entry name" value="INTEIN"/>
</dbReference>
<evidence type="ECO:0000256" key="10">
    <source>
        <dbReference type="ARBA" id="ARBA00023116"/>
    </source>
</evidence>
<dbReference type="Pfam" id="PF14528">
    <property type="entry name" value="LAGLIDADG_3"/>
    <property type="match status" value="1"/>
</dbReference>
<evidence type="ECO:0000256" key="14">
    <source>
        <dbReference type="PROSITE-ProRule" id="PRU00492"/>
    </source>
</evidence>
<proteinExistence type="inferred from homology"/>
<accession>A0A6V8PHJ0</accession>
<name>A0A6V8PHJ0_9ACTN</name>
<keyword evidence="5 14" id="KW-0547">Nucleotide-binding</keyword>
<dbReference type="Gene3D" id="2.170.16.10">
    <property type="entry name" value="Hedgehog/Intein (Hint) domain"/>
    <property type="match status" value="2"/>
</dbReference>
<dbReference type="InterPro" id="IPR036844">
    <property type="entry name" value="Hint_dom_sf"/>
</dbReference>
<dbReference type="UniPathway" id="UPA00326"/>
<dbReference type="Pfam" id="PF03477">
    <property type="entry name" value="ATP-cone"/>
    <property type="match status" value="1"/>
</dbReference>
<evidence type="ECO:0000256" key="9">
    <source>
        <dbReference type="ARBA" id="ARBA00023002"/>
    </source>
</evidence>
<dbReference type="EC" id="1.17.4.1" evidence="15"/>
<dbReference type="InterPro" id="IPR030934">
    <property type="entry name" value="Intein_C"/>
</dbReference>
<dbReference type="InterPro" id="IPR004860">
    <property type="entry name" value="LAGLIDADG_dom"/>
</dbReference>
<feature type="domain" description="ATP-cone" evidence="17">
    <location>
        <begin position="8"/>
        <end position="101"/>
    </location>
</feature>
<dbReference type="InterPro" id="IPR003586">
    <property type="entry name" value="Hint_dom_C"/>
</dbReference>
<dbReference type="SUPFAM" id="SSF55608">
    <property type="entry name" value="Homing endonucleases"/>
    <property type="match status" value="1"/>
</dbReference>
<dbReference type="InterPro" id="IPR013344">
    <property type="entry name" value="RNR_NrdJ/NrdZ"/>
</dbReference>
<gene>
    <name evidence="18" type="ORF">HKBW3S42_00015</name>
</gene>
<keyword evidence="11" id="KW-1015">Disulfide bond</keyword>
<dbReference type="SMART" id="SM00305">
    <property type="entry name" value="HintC"/>
    <property type="match status" value="1"/>
</dbReference>
<dbReference type="InterPro" id="IPR008926">
    <property type="entry name" value="RNR_R1-su_N"/>
</dbReference>
<dbReference type="Proteomes" id="UP000568877">
    <property type="component" value="Unassembled WGS sequence"/>
</dbReference>
<dbReference type="InterPro" id="IPR013509">
    <property type="entry name" value="RNR_lsu_N"/>
</dbReference>
<keyword evidence="7 14" id="KW-0067">ATP-binding</keyword>
<evidence type="ECO:0000256" key="4">
    <source>
        <dbReference type="ARBA" id="ARBA00022634"/>
    </source>
</evidence>
<dbReference type="AlphaFoldDB" id="A0A6V8PHJ0"/>
<keyword evidence="4 15" id="KW-0237">DNA synthesis</keyword>
<dbReference type="SMART" id="SM00306">
    <property type="entry name" value="HintN"/>
    <property type="match status" value="1"/>
</dbReference>
<dbReference type="PROSITE" id="PS50817">
    <property type="entry name" value="INTEIN_N_TER"/>
    <property type="match status" value="1"/>
</dbReference>
<dbReference type="GO" id="GO:0004748">
    <property type="term" value="F:ribonucleoside-diphosphate reductase activity, thioredoxin disulfide as acceptor"/>
    <property type="evidence" value="ECO:0007669"/>
    <property type="project" value="UniProtKB-EC"/>
</dbReference>
<comment type="caution">
    <text evidence="18">The sequence shown here is derived from an EMBL/GenBank/DDBJ whole genome shotgun (WGS) entry which is preliminary data.</text>
</comment>
<keyword evidence="6" id="KW-0068">Autocatalytic cleavage</keyword>
<dbReference type="PANTHER" id="PTHR43371">
    <property type="entry name" value="VITAMIN B12-DEPENDENT RIBONUCLEOTIDE REDUCTASE"/>
    <property type="match status" value="1"/>
</dbReference>
<dbReference type="GO" id="GO:0016539">
    <property type="term" value="P:intein-mediated protein splicing"/>
    <property type="evidence" value="ECO:0007669"/>
    <property type="project" value="InterPro"/>
</dbReference>
<comment type="cofactor">
    <cofactor evidence="1 15">
        <name>adenosylcob(III)alamin</name>
        <dbReference type="ChEBI" id="CHEBI:18408"/>
    </cofactor>
</comment>
<dbReference type="GO" id="GO:0005524">
    <property type="term" value="F:ATP binding"/>
    <property type="evidence" value="ECO:0007669"/>
    <property type="project" value="UniProtKB-UniRule"/>
</dbReference>
<dbReference type="Gene3D" id="3.10.28.10">
    <property type="entry name" value="Homing endonucleases"/>
    <property type="match status" value="1"/>
</dbReference>
<keyword evidence="10" id="KW-0215">Deoxyribonucleotide synthesis</keyword>
<dbReference type="SUPFAM" id="SSF48168">
    <property type="entry name" value="R1 subunit of ribonucleotide reductase, N-terminal domain"/>
    <property type="match status" value="1"/>
</dbReference>
<dbReference type="InterPro" id="IPR027434">
    <property type="entry name" value="Homing_endonucl"/>
</dbReference>
<organism evidence="18 19">
    <name type="scientific">Candidatus Hakubella thermalkaliphila</name>
    <dbReference type="NCBI Taxonomy" id="2754717"/>
    <lineage>
        <taxon>Bacteria</taxon>
        <taxon>Bacillati</taxon>
        <taxon>Actinomycetota</taxon>
        <taxon>Actinomycetota incertae sedis</taxon>
        <taxon>Candidatus Hakubellales</taxon>
        <taxon>Candidatus Hakubellaceae</taxon>
        <taxon>Candidatus Hakubella</taxon>
    </lineage>
</organism>
<dbReference type="SUPFAM" id="SSF51294">
    <property type="entry name" value="Hedgehog/intein (Hint) domain"/>
    <property type="match status" value="1"/>
</dbReference>
<evidence type="ECO:0000256" key="12">
    <source>
        <dbReference type="ARBA" id="ARBA00023285"/>
    </source>
</evidence>
<evidence type="ECO:0000313" key="18">
    <source>
        <dbReference type="EMBL" id="GFP31708.1"/>
    </source>
</evidence>